<dbReference type="GO" id="GO:0016787">
    <property type="term" value="F:hydrolase activity"/>
    <property type="evidence" value="ECO:0007669"/>
    <property type="project" value="UniProtKB-KW"/>
</dbReference>
<evidence type="ECO:0000313" key="4">
    <source>
        <dbReference type="EMBL" id="ATG50223.1"/>
    </source>
</evidence>
<evidence type="ECO:0000256" key="2">
    <source>
        <dbReference type="ARBA" id="ARBA00022801"/>
    </source>
</evidence>
<dbReference type="Proteomes" id="UP000218165">
    <property type="component" value="Chromosome"/>
</dbReference>
<name>A0A291GI54_9MICO</name>
<sequence>MRGPRVAVKALIIRDRQVLMNRYVHPAGHEMFELPGGGQEHGEDQPAALIRECREETGAQVEVHQVACLFEFMTARSIRDDSAIAPFHQVNVAYWCGLAEGEEPGEGTDPDRRQAGTAWLPLESLGDYDVQPPALARWLESDPSDRPLSLGVSRG</sequence>
<dbReference type="SUPFAM" id="SSF55811">
    <property type="entry name" value="Nudix"/>
    <property type="match status" value="1"/>
</dbReference>
<dbReference type="PANTHER" id="PTHR43046">
    <property type="entry name" value="GDP-MANNOSE MANNOSYL HYDROLASE"/>
    <property type="match status" value="1"/>
</dbReference>
<evidence type="ECO:0000259" key="3">
    <source>
        <dbReference type="PROSITE" id="PS51462"/>
    </source>
</evidence>
<reference evidence="5" key="1">
    <citation type="submission" date="2017-09" db="EMBL/GenBank/DDBJ databases">
        <title>Brachybacterium sp. VM2412.</title>
        <authorList>
            <person name="Tak E.J."/>
            <person name="Bae J.-W."/>
        </authorList>
    </citation>
    <scope>NUCLEOTIDE SEQUENCE [LARGE SCALE GENOMIC DNA]</scope>
    <source>
        <strain evidence="5">VM2412</strain>
    </source>
</reference>
<protein>
    <submittedName>
        <fullName evidence="4">ADP-ribose pyrophosphatase</fullName>
    </submittedName>
</protein>
<keyword evidence="5" id="KW-1185">Reference proteome</keyword>
<gene>
    <name evidence="4" type="ORF">CFK38_00825</name>
</gene>
<evidence type="ECO:0000256" key="1">
    <source>
        <dbReference type="ARBA" id="ARBA00001946"/>
    </source>
</evidence>
<dbReference type="PROSITE" id="PS51462">
    <property type="entry name" value="NUDIX"/>
    <property type="match status" value="1"/>
</dbReference>
<dbReference type="Gene3D" id="3.90.79.10">
    <property type="entry name" value="Nucleoside Triphosphate Pyrophosphohydrolase"/>
    <property type="match status" value="1"/>
</dbReference>
<dbReference type="AlphaFoldDB" id="A0A291GI54"/>
<keyword evidence="2" id="KW-0378">Hydrolase</keyword>
<dbReference type="OrthoDB" id="9804442at2"/>
<dbReference type="EMBL" id="CP023563">
    <property type="protein sequence ID" value="ATG50223.1"/>
    <property type="molecule type" value="Genomic_DNA"/>
</dbReference>
<comment type="cofactor">
    <cofactor evidence="1">
        <name>Mg(2+)</name>
        <dbReference type="ChEBI" id="CHEBI:18420"/>
    </cofactor>
</comment>
<dbReference type="InterPro" id="IPR000086">
    <property type="entry name" value="NUDIX_hydrolase_dom"/>
</dbReference>
<feature type="domain" description="Nudix hydrolase" evidence="3">
    <location>
        <begin position="3"/>
        <end position="141"/>
    </location>
</feature>
<evidence type="ECO:0000313" key="5">
    <source>
        <dbReference type="Proteomes" id="UP000218165"/>
    </source>
</evidence>
<dbReference type="KEGG" id="brz:CFK38_00825"/>
<dbReference type="PANTHER" id="PTHR43046:SF14">
    <property type="entry name" value="MUTT_NUDIX FAMILY PROTEIN"/>
    <property type="match status" value="1"/>
</dbReference>
<dbReference type="InterPro" id="IPR015797">
    <property type="entry name" value="NUDIX_hydrolase-like_dom_sf"/>
</dbReference>
<dbReference type="Pfam" id="PF00293">
    <property type="entry name" value="NUDIX"/>
    <property type="match status" value="1"/>
</dbReference>
<proteinExistence type="predicted"/>
<organism evidence="4 5">
    <name type="scientific">Brachybacterium vulturis</name>
    <dbReference type="NCBI Taxonomy" id="2017484"/>
    <lineage>
        <taxon>Bacteria</taxon>
        <taxon>Bacillati</taxon>
        <taxon>Actinomycetota</taxon>
        <taxon>Actinomycetes</taxon>
        <taxon>Micrococcales</taxon>
        <taxon>Dermabacteraceae</taxon>
        <taxon>Brachybacterium</taxon>
    </lineage>
</organism>
<accession>A0A291GI54</accession>